<comment type="caution">
    <text evidence="1">The sequence shown here is derived from an EMBL/GenBank/DDBJ whole genome shotgun (WGS) entry which is preliminary data.</text>
</comment>
<evidence type="ECO:0000313" key="2">
    <source>
        <dbReference type="Proteomes" id="UP001239111"/>
    </source>
</evidence>
<dbReference type="Proteomes" id="UP001239111">
    <property type="component" value="Chromosome 1"/>
</dbReference>
<proteinExistence type="predicted"/>
<evidence type="ECO:0000313" key="1">
    <source>
        <dbReference type="EMBL" id="KAJ8688127.1"/>
    </source>
</evidence>
<gene>
    <name evidence="1" type="ORF">QAD02_023922</name>
</gene>
<reference evidence="1" key="1">
    <citation type="submission" date="2023-04" db="EMBL/GenBank/DDBJ databases">
        <title>A chromosome-level genome assembly of the parasitoid wasp Eretmocerus hayati.</title>
        <authorList>
            <person name="Zhong Y."/>
            <person name="Liu S."/>
            <person name="Liu Y."/>
        </authorList>
    </citation>
    <scope>NUCLEOTIDE SEQUENCE</scope>
    <source>
        <strain evidence="1">ZJU_SS_LIU_2023</strain>
    </source>
</reference>
<organism evidence="1 2">
    <name type="scientific">Eretmocerus hayati</name>
    <dbReference type="NCBI Taxonomy" id="131215"/>
    <lineage>
        <taxon>Eukaryota</taxon>
        <taxon>Metazoa</taxon>
        <taxon>Ecdysozoa</taxon>
        <taxon>Arthropoda</taxon>
        <taxon>Hexapoda</taxon>
        <taxon>Insecta</taxon>
        <taxon>Pterygota</taxon>
        <taxon>Neoptera</taxon>
        <taxon>Endopterygota</taxon>
        <taxon>Hymenoptera</taxon>
        <taxon>Apocrita</taxon>
        <taxon>Proctotrupomorpha</taxon>
        <taxon>Chalcidoidea</taxon>
        <taxon>Aphelinidae</taxon>
        <taxon>Aphelininae</taxon>
        <taxon>Eretmocerus</taxon>
    </lineage>
</organism>
<accession>A0ACC2PXL1</accession>
<protein>
    <submittedName>
        <fullName evidence="1">Uncharacterized protein</fullName>
    </submittedName>
</protein>
<sequence length="689" mass="77178">MTDDVVKFAKVRCAPESSFWAKFAELKIDKFKLEEKIKIPLWASYSLGEEERGGRPLFLDYTSFNETLDMTSHHNAIPCHGVMINTNTFETFKQTNPEEFINSIGKELLQSLNDGSILQEPWRLMSFLLLSYSDLKKYRFHYWVAHPTPYSLPEMHYAKQQVFIREELSPEQVQTFGDKFTKLSPQSRGFFSVIISKESKVLEVVSLARGVEIGNSSDKENEADIYFAFYDPCSHTAPGWPLRNLLCLLFLHCPNVCFEKWMKFISVRGNNVANSVVYTIRTKEEKNREVLKSALLEGNLVGWESNARGKMGPNIADLSDMLDPVKLSDRAINLNLKLMKWRLVPDLDLDYINGLRCLLLGAGTLGCSVARVLLGWGVHTLTFVDNSTVSPSNTVRQNLYTYEDAVSRKPKAEAAKNALLKIHPNLKVDGVVLQIPMPGHVVGASMLDQTKQAVKKLQELYSTHDVVFLLLDSREARWLPTLMCAAHDKIAINAALGFDSYTVQRHGTRNTKCSDSPDITLQNPGGKDLGCYFCNDVTQPGNSQADRTLDQQCTVSRPGLSYIASGLAVELLVALTQHPDKAEARALMEEGRCSGENASTGLLGGVPHTIRGSLWGHEMRLTVTHRFPSCTACSGSVIEEYTKRGLDFVLDACNQPNYLERLAGLEQLLSRPDLDELCYALDSDEEDEN</sequence>
<keyword evidence="2" id="KW-1185">Reference proteome</keyword>
<name>A0ACC2PXL1_9HYME</name>
<dbReference type="EMBL" id="CM056741">
    <property type="protein sequence ID" value="KAJ8688127.1"/>
    <property type="molecule type" value="Genomic_DNA"/>
</dbReference>